<dbReference type="EMBL" id="KV453854">
    <property type="protein sequence ID" value="ODV84924.1"/>
    <property type="molecule type" value="Genomic_DNA"/>
</dbReference>
<dbReference type="AlphaFoldDB" id="A0A1E4SZL3"/>
<organism evidence="1 2">
    <name type="scientific">[Candida] arabinofermentans NRRL YB-2248</name>
    <dbReference type="NCBI Taxonomy" id="983967"/>
    <lineage>
        <taxon>Eukaryota</taxon>
        <taxon>Fungi</taxon>
        <taxon>Dikarya</taxon>
        <taxon>Ascomycota</taxon>
        <taxon>Saccharomycotina</taxon>
        <taxon>Pichiomycetes</taxon>
        <taxon>Pichiales</taxon>
        <taxon>Pichiaceae</taxon>
        <taxon>Ogataea</taxon>
        <taxon>Ogataea/Candida clade</taxon>
    </lineage>
</organism>
<name>A0A1E4SZL3_9ASCO</name>
<keyword evidence="2" id="KW-1185">Reference proteome</keyword>
<dbReference type="InterPro" id="IPR051807">
    <property type="entry name" value="Sec-metab_biosynth-assoc"/>
</dbReference>
<evidence type="ECO:0000313" key="1">
    <source>
        <dbReference type="EMBL" id="ODV84924.1"/>
    </source>
</evidence>
<reference evidence="2" key="1">
    <citation type="submission" date="2016-04" db="EMBL/GenBank/DDBJ databases">
        <title>Comparative genomics of biotechnologically important yeasts.</title>
        <authorList>
            <consortium name="DOE Joint Genome Institute"/>
            <person name="Riley R."/>
            <person name="Haridas S."/>
            <person name="Wolfe K.H."/>
            <person name="Lopes M.R."/>
            <person name="Hittinger C.T."/>
            <person name="Goker M."/>
            <person name="Salamov A."/>
            <person name="Wisecaver J."/>
            <person name="Long T.M."/>
            <person name="Aerts A.L."/>
            <person name="Barry K."/>
            <person name="Choi C."/>
            <person name="Clum A."/>
            <person name="Coughlan A.Y."/>
            <person name="Deshpande S."/>
            <person name="Douglass A.P."/>
            <person name="Hanson S.J."/>
            <person name="Klenk H.-P."/>
            <person name="Labutti K."/>
            <person name="Lapidus A."/>
            <person name="Lindquist E."/>
            <person name="Lipzen A."/>
            <person name="Meier-Kolthoff J.P."/>
            <person name="Ohm R.A."/>
            <person name="Otillar R.P."/>
            <person name="Pangilinan J."/>
            <person name="Peng Y."/>
            <person name="Rokas A."/>
            <person name="Rosa C.A."/>
            <person name="Scheuner C."/>
            <person name="Sibirny A.A."/>
            <person name="Slot J.C."/>
            <person name="Stielow J.B."/>
            <person name="Sun H."/>
            <person name="Kurtzman C.P."/>
            <person name="Blackwell M."/>
            <person name="Grigoriev I.V."/>
            <person name="Jeffries T.W."/>
        </authorList>
    </citation>
    <scope>NUCLEOTIDE SEQUENCE [LARGE SCALE GENOMIC DNA]</scope>
    <source>
        <strain evidence="2">NRRL YB-2248</strain>
    </source>
</reference>
<dbReference type="SUPFAM" id="SSF54909">
    <property type="entry name" value="Dimeric alpha+beta barrel"/>
    <property type="match status" value="1"/>
</dbReference>
<evidence type="ECO:0000313" key="2">
    <source>
        <dbReference type="Proteomes" id="UP000094801"/>
    </source>
</evidence>
<dbReference type="Gene3D" id="3.30.70.1060">
    <property type="entry name" value="Dimeric alpha+beta barrel"/>
    <property type="match status" value="1"/>
</dbReference>
<evidence type="ECO:0008006" key="3">
    <source>
        <dbReference type="Google" id="ProtNLM"/>
    </source>
</evidence>
<dbReference type="PANTHER" id="PTHR33606">
    <property type="entry name" value="PROTEIN YCII"/>
    <property type="match status" value="1"/>
</dbReference>
<protein>
    <recommendedName>
        <fullName evidence="3">YCII-related domain-containing protein</fullName>
    </recommendedName>
</protein>
<gene>
    <name evidence="1" type="ORF">CANARDRAFT_28662</name>
</gene>
<proteinExistence type="predicted"/>
<accession>A0A1E4SZL3</accession>
<dbReference type="Proteomes" id="UP000094801">
    <property type="component" value="Unassembled WGS sequence"/>
</dbReference>
<dbReference type="PANTHER" id="PTHR33606:SF3">
    <property type="entry name" value="PROTEIN YCII"/>
    <property type="match status" value="1"/>
</dbReference>
<sequence>MTTQLKQLVLGKAQTRLFSSVAARFQRQEYLVIVHDKPNADRLKYRPQHLLGVPPLFSNKNKVTVTCAGALFSNDERTKFEGSTFHVLAENEDDIKEFLKLDIYAKEGVWDLENVDIWGLGCAGRTEVPVIGSKSDT</sequence>
<dbReference type="OrthoDB" id="5519740at2759"/>
<dbReference type="InterPro" id="IPR011008">
    <property type="entry name" value="Dimeric_a/b-barrel"/>
</dbReference>